<evidence type="ECO:0000313" key="9">
    <source>
        <dbReference type="Proteomes" id="UP000321934"/>
    </source>
</evidence>
<evidence type="ECO:0000256" key="3">
    <source>
        <dbReference type="ARBA" id="ARBA00022692"/>
    </source>
</evidence>
<dbReference type="SUPFAM" id="SSF90123">
    <property type="entry name" value="ABC transporter transmembrane region"/>
    <property type="match status" value="1"/>
</dbReference>
<feature type="transmembrane region" description="Helical" evidence="6">
    <location>
        <begin position="53"/>
        <end position="77"/>
    </location>
</feature>
<feature type="transmembrane region" description="Helical" evidence="6">
    <location>
        <begin position="166"/>
        <end position="184"/>
    </location>
</feature>
<evidence type="ECO:0000256" key="5">
    <source>
        <dbReference type="ARBA" id="ARBA00023136"/>
    </source>
</evidence>
<sequence length="335" mass="38948">MTQITPISFIKQVIKPYRKWYVFLCLAPLFQGVYFALNNYIIKTIIDTITGEISGYEIFILPLSIFLAIEILSRFLWSLHDYSEYKLHGNIFRDLIIKTYDYLQNHSYTYFQNNFGGSLVSKLKGISDGFYQFWDKISHNLLESFSIILGNIIMIAFLSMKLLPPVLLYIIVMGLICYIQSAKYDKMAFVNRKNWHLLLGKVSDKVTNMFTIFQFAKKDSEINEIKNHYEKIGKPDVDKLNYYNYKTWLWVGIVNTIMTLGIFIYAIYLRKIDAISTGVLTITILIVLKCVHEIFSLINNALSFIQNLADFKASLDGIFVKQDVIDKKDARDLVI</sequence>
<keyword evidence="5 6" id="KW-0472">Membrane</keyword>
<comment type="similarity">
    <text evidence="2">Belongs to the ABC transporter superfamily.</text>
</comment>
<dbReference type="PANTHER" id="PTHR43394:SF1">
    <property type="entry name" value="ATP-BINDING CASSETTE SUB-FAMILY B MEMBER 10, MITOCHONDRIAL"/>
    <property type="match status" value="1"/>
</dbReference>
<keyword evidence="9" id="KW-1185">Reference proteome</keyword>
<name>A0A5B8XFT4_9RICK</name>
<dbReference type="Pfam" id="PF00664">
    <property type="entry name" value="ABC_membrane"/>
    <property type="match status" value="1"/>
</dbReference>
<protein>
    <submittedName>
        <fullName evidence="8">ABC transporter ATP-binding/permease domain protein</fullName>
    </submittedName>
</protein>
<gene>
    <name evidence="8" type="ORF">Deia_00043</name>
</gene>
<feature type="transmembrane region" description="Helical" evidence="6">
    <location>
        <begin position="274"/>
        <end position="291"/>
    </location>
</feature>
<keyword evidence="4 6" id="KW-1133">Transmembrane helix</keyword>
<dbReference type="EMBL" id="CP029077">
    <property type="protein sequence ID" value="QED22857.1"/>
    <property type="molecule type" value="Genomic_DNA"/>
</dbReference>
<dbReference type="RefSeq" id="WP_146820165.1">
    <property type="nucleotide sequence ID" value="NZ_CP029077.1"/>
</dbReference>
<evidence type="ECO:0000256" key="1">
    <source>
        <dbReference type="ARBA" id="ARBA00004651"/>
    </source>
</evidence>
<feature type="transmembrane region" description="Helical" evidence="6">
    <location>
        <begin position="248"/>
        <end position="268"/>
    </location>
</feature>
<reference evidence="8 9" key="1">
    <citation type="journal article" date="2019" name="ISME J.">
        <title>Deianiraea, an extracellular bacterium associated with the ciliate Paramecium, suggests an alternative scenario for the evolution of Rickettsiales.</title>
        <authorList>
            <person name="Castelli M."/>
            <person name="Sabaneyeva E."/>
            <person name="Lanzoni O."/>
            <person name="Lebedeva N."/>
            <person name="Floriano A.M."/>
            <person name="Gaiarsa S."/>
            <person name="Benken K."/>
            <person name="Modeo L."/>
            <person name="Bandi C."/>
            <person name="Potekhin A."/>
            <person name="Sassera D."/>
            <person name="Petroni G."/>
        </authorList>
    </citation>
    <scope>NUCLEOTIDE SEQUENCE [LARGE SCALE GENOMIC DNA]</scope>
    <source>
        <strain evidence="8">CyL4-1</strain>
    </source>
</reference>
<dbReference type="InterPro" id="IPR036640">
    <property type="entry name" value="ABC1_TM_sf"/>
</dbReference>
<feature type="transmembrane region" description="Helical" evidence="6">
    <location>
        <begin position="141"/>
        <end position="160"/>
    </location>
</feature>
<feature type="transmembrane region" description="Helical" evidence="6">
    <location>
        <begin position="20"/>
        <end position="41"/>
    </location>
</feature>
<evidence type="ECO:0000313" key="8">
    <source>
        <dbReference type="EMBL" id="QED22857.1"/>
    </source>
</evidence>
<comment type="subcellular location">
    <subcellularLocation>
        <location evidence="1">Cell membrane</location>
        <topology evidence="1">Multi-pass membrane protein</topology>
    </subcellularLocation>
</comment>
<accession>A0A5B8XFT4</accession>
<evidence type="ECO:0000256" key="2">
    <source>
        <dbReference type="ARBA" id="ARBA00005417"/>
    </source>
</evidence>
<dbReference type="InterPro" id="IPR011527">
    <property type="entry name" value="ABC1_TM_dom"/>
</dbReference>
<dbReference type="GO" id="GO:0005524">
    <property type="term" value="F:ATP binding"/>
    <property type="evidence" value="ECO:0007669"/>
    <property type="project" value="UniProtKB-KW"/>
</dbReference>
<keyword evidence="3 6" id="KW-0812">Transmembrane</keyword>
<keyword evidence="8" id="KW-0547">Nucleotide-binding</keyword>
<evidence type="ECO:0000259" key="7">
    <source>
        <dbReference type="PROSITE" id="PS50929"/>
    </source>
</evidence>
<dbReference type="GO" id="GO:0005886">
    <property type="term" value="C:plasma membrane"/>
    <property type="evidence" value="ECO:0007669"/>
    <property type="project" value="UniProtKB-SubCell"/>
</dbReference>
<evidence type="ECO:0000256" key="6">
    <source>
        <dbReference type="SAM" id="Phobius"/>
    </source>
</evidence>
<dbReference type="AlphaFoldDB" id="A0A5B8XFT4"/>
<proteinExistence type="inferred from homology"/>
<dbReference type="Gene3D" id="1.20.1560.10">
    <property type="entry name" value="ABC transporter type 1, transmembrane domain"/>
    <property type="match status" value="1"/>
</dbReference>
<organism evidence="8 9">
    <name type="scientific">Candidatus Deianiraea vastatrix</name>
    <dbReference type="NCBI Taxonomy" id="2163644"/>
    <lineage>
        <taxon>Bacteria</taxon>
        <taxon>Pseudomonadati</taxon>
        <taxon>Pseudomonadota</taxon>
        <taxon>Alphaproteobacteria</taxon>
        <taxon>Rickettsiales</taxon>
        <taxon>Candidatus Deianiraeaceae</taxon>
        <taxon>Candidatus Deianiraea</taxon>
    </lineage>
</organism>
<dbReference type="InterPro" id="IPR039421">
    <property type="entry name" value="Type_1_exporter"/>
</dbReference>
<evidence type="ECO:0000256" key="4">
    <source>
        <dbReference type="ARBA" id="ARBA00022989"/>
    </source>
</evidence>
<dbReference type="GO" id="GO:0015421">
    <property type="term" value="F:ABC-type oligopeptide transporter activity"/>
    <property type="evidence" value="ECO:0007669"/>
    <property type="project" value="TreeGrafter"/>
</dbReference>
<feature type="domain" description="ABC transmembrane type-1" evidence="7">
    <location>
        <begin position="22"/>
        <end position="306"/>
    </location>
</feature>
<keyword evidence="8" id="KW-0067">ATP-binding</keyword>
<dbReference type="PROSITE" id="PS50929">
    <property type="entry name" value="ABC_TM1F"/>
    <property type="match status" value="1"/>
</dbReference>
<dbReference type="PANTHER" id="PTHR43394">
    <property type="entry name" value="ATP-DEPENDENT PERMEASE MDL1, MITOCHONDRIAL"/>
    <property type="match status" value="1"/>
</dbReference>
<dbReference type="Proteomes" id="UP000321934">
    <property type="component" value="Chromosome"/>
</dbReference>